<dbReference type="AlphaFoldDB" id="A0A0A9DIY3"/>
<sequence length="99" mass="10390">MMSTGVDIPVRIIDDHERSSLGPEFEDIHESITSTSVSTSFEICARGMPESVPKEVPTSLATASHGVPVVRFARSSPPRFTASAIAGGTSGITCCNGRP</sequence>
<protein>
    <submittedName>
        <fullName evidence="1">Uncharacterized protein</fullName>
    </submittedName>
</protein>
<proteinExistence type="predicted"/>
<organism evidence="1">
    <name type="scientific">Arundo donax</name>
    <name type="common">Giant reed</name>
    <name type="synonym">Donax arundinaceus</name>
    <dbReference type="NCBI Taxonomy" id="35708"/>
    <lineage>
        <taxon>Eukaryota</taxon>
        <taxon>Viridiplantae</taxon>
        <taxon>Streptophyta</taxon>
        <taxon>Embryophyta</taxon>
        <taxon>Tracheophyta</taxon>
        <taxon>Spermatophyta</taxon>
        <taxon>Magnoliopsida</taxon>
        <taxon>Liliopsida</taxon>
        <taxon>Poales</taxon>
        <taxon>Poaceae</taxon>
        <taxon>PACMAD clade</taxon>
        <taxon>Arundinoideae</taxon>
        <taxon>Arundineae</taxon>
        <taxon>Arundo</taxon>
    </lineage>
</organism>
<accession>A0A0A9DIY3</accession>
<reference evidence="1" key="1">
    <citation type="submission" date="2014-09" db="EMBL/GenBank/DDBJ databases">
        <authorList>
            <person name="Magalhaes I.L.F."/>
            <person name="Oliveira U."/>
            <person name="Santos F.R."/>
            <person name="Vidigal T.H.D.A."/>
            <person name="Brescovit A.D."/>
            <person name="Santos A.J."/>
        </authorList>
    </citation>
    <scope>NUCLEOTIDE SEQUENCE</scope>
    <source>
        <tissue evidence="1">Shoot tissue taken approximately 20 cm above the soil surface</tissue>
    </source>
</reference>
<reference evidence="1" key="2">
    <citation type="journal article" date="2015" name="Data Brief">
        <title>Shoot transcriptome of the giant reed, Arundo donax.</title>
        <authorList>
            <person name="Barrero R.A."/>
            <person name="Guerrero F.D."/>
            <person name="Moolhuijzen P."/>
            <person name="Goolsby J.A."/>
            <person name="Tidwell J."/>
            <person name="Bellgard S.E."/>
            <person name="Bellgard M.I."/>
        </authorList>
    </citation>
    <scope>NUCLEOTIDE SEQUENCE</scope>
    <source>
        <tissue evidence="1">Shoot tissue taken approximately 20 cm above the soil surface</tissue>
    </source>
</reference>
<evidence type="ECO:0000313" key="1">
    <source>
        <dbReference type="EMBL" id="JAD86603.1"/>
    </source>
</evidence>
<name>A0A0A9DIY3_ARUDO</name>
<dbReference type="EMBL" id="GBRH01211292">
    <property type="protein sequence ID" value="JAD86603.1"/>
    <property type="molecule type" value="Transcribed_RNA"/>
</dbReference>